<dbReference type="Proteomes" id="UP001244341">
    <property type="component" value="Chromosome 6b"/>
</dbReference>
<proteinExistence type="predicted"/>
<accession>A0ABY8U7B6</accession>
<dbReference type="EMBL" id="CP126213">
    <property type="protein sequence ID" value="WIA15558.1"/>
    <property type="molecule type" value="Genomic_DNA"/>
</dbReference>
<gene>
    <name evidence="1" type="ORF">OEZ85_002189</name>
</gene>
<sequence length="279" mass="29715">MSAISWHSLRRRQKEAIQVINMASNNQLAFAALLLLAAVATQHCEASRLLRQTKSPLRKHFQDKEDPGDPSGYLAFANSRAFVPRPSKANKQALTPEAAEAASNNLYNGIYRNMASGNRMSYATVESDPVTLNPNRKEEVVQVRARSAIDLVGIAPRAPNLSNGATQFPALMMGGVAYSNTYEGATAAAASDSIMVNQGGKRGRRGTVIANSMLTGSTSALPAASRRGSFGTTAQPVGSMALSGNPNGRIQIAQADRAVAMAQTERVNSDPISRTAWQN</sequence>
<protein>
    <submittedName>
        <fullName evidence="1">Uncharacterized protein</fullName>
    </submittedName>
</protein>
<organism evidence="1 2">
    <name type="scientific">Tetradesmus obliquus</name>
    <name type="common">Green alga</name>
    <name type="synonym">Acutodesmus obliquus</name>
    <dbReference type="NCBI Taxonomy" id="3088"/>
    <lineage>
        <taxon>Eukaryota</taxon>
        <taxon>Viridiplantae</taxon>
        <taxon>Chlorophyta</taxon>
        <taxon>core chlorophytes</taxon>
        <taxon>Chlorophyceae</taxon>
        <taxon>CS clade</taxon>
        <taxon>Sphaeropleales</taxon>
        <taxon>Scenedesmaceae</taxon>
        <taxon>Tetradesmus</taxon>
    </lineage>
</organism>
<keyword evidence="2" id="KW-1185">Reference proteome</keyword>
<name>A0ABY8U7B6_TETOB</name>
<reference evidence="1 2" key="1">
    <citation type="submission" date="2023-05" db="EMBL/GenBank/DDBJ databases">
        <title>A 100% complete, gapless, phased diploid assembly of the Scenedesmus obliquus UTEX 3031 genome.</title>
        <authorList>
            <person name="Biondi T.C."/>
            <person name="Hanschen E.R."/>
            <person name="Kwon T."/>
            <person name="Eng W."/>
            <person name="Kruse C.P.S."/>
            <person name="Koehler S.I."/>
            <person name="Kunde Y."/>
            <person name="Gleasner C.D."/>
            <person name="You Mak K.T."/>
            <person name="Polle J."/>
            <person name="Hovde B.T."/>
            <person name="Starkenburg S.R."/>
        </authorList>
    </citation>
    <scope>NUCLEOTIDE SEQUENCE [LARGE SCALE GENOMIC DNA]</scope>
    <source>
        <strain evidence="1 2">DOE0152z</strain>
    </source>
</reference>
<evidence type="ECO:0000313" key="2">
    <source>
        <dbReference type="Proteomes" id="UP001244341"/>
    </source>
</evidence>
<evidence type="ECO:0000313" key="1">
    <source>
        <dbReference type="EMBL" id="WIA15558.1"/>
    </source>
</evidence>